<dbReference type="EMBL" id="FOYS01000005">
    <property type="protein sequence ID" value="SFR63332.1"/>
    <property type="molecule type" value="Genomic_DNA"/>
</dbReference>
<evidence type="ECO:0000313" key="3">
    <source>
        <dbReference type="Proteomes" id="UP000243250"/>
    </source>
</evidence>
<dbReference type="OrthoDB" id="282013at2157"/>
<evidence type="ECO:0000313" key="2">
    <source>
        <dbReference type="EMBL" id="SFR63332.1"/>
    </source>
</evidence>
<name>A0A1I6I9A2_9EURY</name>
<sequence length="62" mass="6943">MTVPPPSVDDHDIGTEEVDPRPFADLVAAVMEVRSCSKPDAESWVEDVGIDHAERVVRARWR</sequence>
<feature type="compositionally biased region" description="Basic and acidic residues" evidence="1">
    <location>
        <begin position="8"/>
        <end position="20"/>
    </location>
</feature>
<dbReference type="AlphaFoldDB" id="A0A1I6I9A2"/>
<reference evidence="3" key="1">
    <citation type="submission" date="2016-10" db="EMBL/GenBank/DDBJ databases">
        <authorList>
            <person name="Varghese N."/>
            <person name="Submissions S."/>
        </authorList>
    </citation>
    <scope>NUCLEOTIDE SEQUENCE [LARGE SCALE GENOMIC DNA]</scope>
    <source>
        <strain evidence="3">CGMCC 1.8711</strain>
    </source>
</reference>
<proteinExistence type="predicted"/>
<keyword evidence="3" id="KW-1185">Reference proteome</keyword>
<evidence type="ECO:0000256" key="1">
    <source>
        <dbReference type="SAM" id="MobiDB-lite"/>
    </source>
</evidence>
<protein>
    <submittedName>
        <fullName evidence="2">Uncharacterized protein</fullName>
    </submittedName>
</protein>
<gene>
    <name evidence="2" type="ORF">SAMN04488124_2884</name>
</gene>
<dbReference type="STRING" id="555875.SAMN04488124_2884"/>
<accession>A0A1I6I9A2</accession>
<dbReference type="Proteomes" id="UP000243250">
    <property type="component" value="Unassembled WGS sequence"/>
</dbReference>
<organism evidence="2 3">
    <name type="scientific">Halogeometricum limi</name>
    <dbReference type="NCBI Taxonomy" id="555875"/>
    <lineage>
        <taxon>Archaea</taxon>
        <taxon>Methanobacteriati</taxon>
        <taxon>Methanobacteriota</taxon>
        <taxon>Stenosarchaea group</taxon>
        <taxon>Halobacteria</taxon>
        <taxon>Halobacteriales</taxon>
        <taxon>Haloferacaceae</taxon>
        <taxon>Halogeometricum</taxon>
    </lineage>
</organism>
<feature type="region of interest" description="Disordered" evidence="1">
    <location>
        <begin position="1"/>
        <end position="20"/>
    </location>
</feature>
<dbReference type="RefSeq" id="WP_089882219.1">
    <property type="nucleotide sequence ID" value="NZ_FOYS01000005.1"/>
</dbReference>